<dbReference type="PANTHER" id="PTHR34582:SF6">
    <property type="entry name" value="UPF0702 TRANSMEMBRANE PROTEIN YCAP"/>
    <property type="match status" value="1"/>
</dbReference>
<keyword evidence="4 7" id="KW-0812">Transmembrane</keyword>
<evidence type="ECO:0000259" key="8">
    <source>
        <dbReference type="Pfam" id="PF04239"/>
    </source>
</evidence>
<organism evidence="9 10">
    <name type="scientific">Bacillus solimangrovi</name>
    <dbReference type="NCBI Taxonomy" id="1305675"/>
    <lineage>
        <taxon>Bacteria</taxon>
        <taxon>Bacillati</taxon>
        <taxon>Bacillota</taxon>
        <taxon>Bacilli</taxon>
        <taxon>Bacillales</taxon>
        <taxon>Bacillaceae</taxon>
        <taxon>Bacillus</taxon>
    </lineage>
</organism>
<gene>
    <name evidence="9" type="ORF">BFG57_07945</name>
</gene>
<comment type="subcellular location">
    <subcellularLocation>
        <location evidence="1">Cell membrane</location>
        <topology evidence="1">Multi-pass membrane protein</topology>
    </subcellularLocation>
</comment>
<feature type="transmembrane region" description="Helical" evidence="7">
    <location>
        <begin position="32"/>
        <end position="52"/>
    </location>
</feature>
<dbReference type="InterPro" id="IPR007353">
    <property type="entry name" value="DUF421"/>
</dbReference>
<protein>
    <recommendedName>
        <fullName evidence="8">YetF C-terminal domain-containing protein</fullName>
    </recommendedName>
</protein>
<comment type="caution">
    <text evidence="9">The sequence shown here is derived from an EMBL/GenBank/DDBJ whole genome shotgun (WGS) entry which is preliminary data.</text>
</comment>
<feature type="domain" description="YetF C-terminal" evidence="8">
    <location>
        <begin position="81"/>
        <end position="213"/>
    </location>
</feature>
<name>A0A1E5LK39_9BACI</name>
<sequence length="236" mass="26796">MDSVKVLGRIITLLPFMLLLGLYMGKRSIGELPVFDFLAVMVFAAVIGADIANPEINHIPTVVAMVAIAIIQKGITFLKIKNRKIGKMLTLEPTIVIHKGKLLMENMKKIQYSIDNVLQMLREKDVFYVEDVEIAIVEANGKLSVKLIPMKEFVTRQDLGIHKIAEEYEIPVILDGEIQLDLLKRLNKDENWLRHKLLEKNIVDVTTVFYCSISGNEKLHISLKENQQSELPPITH</sequence>
<keyword evidence="3" id="KW-1003">Cell membrane</keyword>
<dbReference type="STRING" id="1305675.BFG57_07945"/>
<feature type="transmembrane region" description="Helical" evidence="7">
    <location>
        <begin position="58"/>
        <end position="78"/>
    </location>
</feature>
<dbReference type="Proteomes" id="UP000095209">
    <property type="component" value="Unassembled WGS sequence"/>
</dbReference>
<comment type="similarity">
    <text evidence="2">Belongs to the UPF0702 family.</text>
</comment>
<keyword evidence="5 7" id="KW-1133">Transmembrane helix</keyword>
<evidence type="ECO:0000256" key="3">
    <source>
        <dbReference type="ARBA" id="ARBA00022475"/>
    </source>
</evidence>
<keyword evidence="10" id="KW-1185">Reference proteome</keyword>
<proteinExistence type="inferred from homology"/>
<dbReference type="GO" id="GO:0005886">
    <property type="term" value="C:plasma membrane"/>
    <property type="evidence" value="ECO:0007669"/>
    <property type="project" value="UniProtKB-SubCell"/>
</dbReference>
<dbReference type="InterPro" id="IPR023090">
    <property type="entry name" value="UPF0702_alpha/beta_dom_sf"/>
</dbReference>
<reference evidence="9 10" key="1">
    <citation type="submission" date="2016-08" db="EMBL/GenBank/DDBJ databases">
        <title>Genome of Bacillus solimangrovi GH2-4.</title>
        <authorList>
            <person name="Lim S."/>
            <person name="Kim B.-C."/>
        </authorList>
    </citation>
    <scope>NUCLEOTIDE SEQUENCE [LARGE SCALE GENOMIC DNA]</scope>
    <source>
        <strain evidence="9 10">GH2-4</strain>
    </source>
</reference>
<accession>A0A1E5LK39</accession>
<evidence type="ECO:0000313" key="9">
    <source>
        <dbReference type="EMBL" id="OEH94463.1"/>
    </source>
</evidence>
<dbReference type="OrthoDB" id="9778331at2"/>
<evidence type="ECO:0000313" key="10">
    <source>
        <dbReference type="Proteomes" id="UP000095209"/>
    </source>
</evidence>
<evidence type="ECO:0000256" key="5">
    <source>
        <dbReference type="ARBA" id="ARBA00022989"/>
    </source>
</evidence>
<dbReference type="Pfam" id="PF04239">
    <property type="entry name" value="DUF421"/>
    <property type="match status" value="1"/>
</dbReference>
<dbReference type="PANTHER" id="PTHR34582">
    <property type="entry name" value="UPF0702 TRANSMEMBRANE PROTEIN YCAP"/>
    <property type="match status" value="1"/>
</dbReference>
<evidence type="ECO:0000256" key="4">
    <source>
        <dbReference type="ARBA" id="ARBA00022692"/>
    </source>
</evidence>
<dbReference type="Gene3D" id="3.30.240.20">
    <property type="entry name" value="bsu07140 like domains"/>
    <property type="match status" value="2"/>
</dbReference>
<evidence type="ECO:0000256" key="1">
    <source>
        <dbReference type="ARBA" id="ARBA00004651"/>
    </source>
</evidence>
<feature type="transmembrane region" description="Helical" evidence="7">
    <location>
        <begin position="6"/>
        <end position="25"/>
    </location>
</feature>
<evidence type="ECO:0000256" key="7">
    <source>
        <dbReference type="SAM" id="Phobius"/>
    </source>
</evidence>
<evidence type="ECO:0000256" key="2">
    <source>
        <dbReference type="ARBA" id="ARBA00006448"/>
    </source>
</evidence>
<dbReference type="AlphaFoldDB" id="A0A1E5LK39"/>
<dbReference type="EMBL" id="MJEH01000002">
    <property type="protein sequence ID" value="OEH94463.1"/>
    <property type="molecule type" value="Genomic_DNA"/>
</dbReference>
<evidence type="ECO:0000256" key="6">
    <source>
        <dbReference type="ARBA" id="ARBA00023136"/>
    </source>
</evidence>
<keyword evidence="6 7" id="KW-0472">Membrane</keyword>